<name>A0A0G4KET7_VERLO</name>
<dbReference type="AlphaFoldDB" id="A0A0G4KET7"/>
<dbReference type="Proteomes" id="UP000045706">
    <property type="component" value="Unassembled WGS sequence"/>
</dbReference>
<accession>A0A0G4KET7</accession>
<sequence length="73" mass="8087">MGALFTASWKVEHNTFIPSKAASRLTGYRAFKAWAVSRCFLRGNGGGPWERLLQQEARASLFLSNAHEASDLC</sequence>
<gene>
    <name evidence="1" type="ORF">BN1723_000103</name>
</gene>
<reference evidence="2" key="1">
    <citation type="submission" date="2015-05" db="EMBL/GenBank/DDBJ databases">
        <authorList>
            <person name="Fogelqvist Johan"/>
        </authorList>
    </citation>
    <scope>NUCLEOTIDE SEQUENCE [LARGE SCALE GENOMIC DNA]</scope>
</reference>
<protein>
    <submittedName>
        <fullName evidence="1">Uncharacterized protein</fullName>
    </submittedName>
</protein>
<organism evidence="1 2">
    <name type="scientific">Verticillium longisporum</name>
    <name type="common">Verticillium dahliae var. longisporum</name>
    <dbReference type="NCBI Taxonomy" id="100787"/>
    <lineage>
        <taxon>Eukaryota</taxon>
        <taxon>Fungi</taxon>
        <taxon>Dikarya</taxon>
        <taxon>Ascomycota</taxon>
        <taxon>Pezizomycotina</taxon>
        <taxon>Sordariomycetes</taxon>
        <taxon>Hypocreomycetidae</taxon>
        <taxon>Glomerellales</taxon>
        <taxon>Plectosphaerellaceae</taxon>
        <taxon>Verticillium</taxon>
    </lineage>
</organism>
<dbReference type="EMBL" id="CVQI01000001">
    <property type="protein sequence ID" value="CRJ86284.1"/>
    <property type="molecule type" value="Genomic_DNA"/>
</dbReference>
<evidence type="ECO:0000313" key="2">
    <source>
        <dbReference type="Proteomes" id="UP000045706"/>
    </source>
</evidence>
<proteinExistence type="predicted"/>
<evidence type="ECO:0000313" key="1">
    <source>
        <dbReference type="EMBL" id="CRJ86284.1"/>
    </source>
</evidence>